<evidence type="ECO:0000313" key="1">
    <source>
        <dbReference type="EMBL" id="SVD16762.1"/>
    </source>
</evidence>
<protein>
    <submittedName>
        <fullName evidence="1">Uncharacterized protein</fullName>
    </submittedName>
</protein>
<dbReference type="EMBL" id="UINC01133684">
    <property type="protein sequence ID" value="SVD16762.1"/>
    <property type="molecule type" value="Genomic_DNA"/>
</dbReference>
<gene>
    <name evidence="1" type="ORF">METZ01_LOCUS369616</name>
</gene>
<accession>A0A382T4M7</accession>
<name>A0A382T4M7_9ZZZZ</name>
<organism evidence="1">
    <name type="scientific">marine metagenome</name>
    <dbReference type="NCBI Taxonomy" id="408172"/>
    <lineage>
        <taxon>unclassified sequences</taxon>
        <taxon>metagenomes</taxon>
        <taxon>ecological metagenomes</taxon>
    </lineage>
</organism>
<feature type="non-terminal residue" evidence="1">
    <location>
        <position position="1"/>
    </location>
</feature>
<sequence>LTLDTEGWTGCLNGAGYEKDPPEPYDVCIWDYEFMLNPHDWVTINGGTEAQAKAIVYFSYAHEYLHAVHRRYFLDKGGNMPAYMWWAEGVANIIPDLWLRNNWEKLSAFTGLTYEEVAEGVGGGLNEKFKSERRHIMGLEGMPDTPPENYLLSSNDESYETTSYWYIGTACAHLAYLKSYQTVLVSIPKDAYELGFEGSFIKHVGMTPQEFYDIHNTFMRQGDPNDDPPEGFYPEGDIKEYIDFWD</sequence>
<dbReference type="AlphaFoldDB" id="A0A382T4M7"/>
<reference evidence="1" key="1">
    <citation type="submission" date="2018-05" db="EMBL/GenBank/DDBJ databases">
        <authorList>
            <person name="Lanie J.A."/>
            <person name="Ng W.-L."/>
            <person name="Kazmierczak K.M."/>
            <person name="Andrzejewski T.M."/>
            <person name="Davidsen T.M."/>
            <person name="Wayne K.J."/>
            <person name="Tettelin H."/>
            <person name="Glass J.I."/>
            <person name="Rusch D."/>
            <person name="Podicherti R."/>
            <person name="Tsui H.-C.T."/>
            <person name="Winkler M.E."/>
        </authorList>
    </citation>
    <scope>NUCLEOTIDE SEQUENCE</scope>
</reference>
<proteinExistence type="predicted"/>